<evidence type="ECO:0000256" key="7">
    <source>
        <dbReference type="ARBA" id="ARBA00025213"/>
    </source>
</evidence>
<evidence type="ECO:0000256" key="8">
    <source>
        <dbReference type="ARBA" id="ARBA00026168"/>
    </source>
</evidence>
<dbReference type="GO" id="GO:0007015">
    <property type="term" value="P:actin filament organization"/>
    <property type="evidence" value="ECO:0007669"/>
    <property type="project" value="InterPro"/>
</dbReference>
<keyword evidence="12" id="KW-1185">Reference proteome</keyword>
<dbReference type="GO" id="GO:0031344">
    <property type="term" value="P:regulation of cell projection organization"/>
    <property type="evidence" value="ECO:0007669"/>
    <property type="project" value="TreeGrafter"/>
</dbReference>
<evidence type="ECO:0000313" key="11">
    <source>
        <dbReference type="EMBL" id="KAJ1188690.1"/>
    </source>
</evidence>
<dbReference type="AlphaFoldDB" id="A0AAV7UI45"/>
<dbReference type="GO" id="GO:0043209">
    <property type="term" value="C:myelin sheath"/>
    <property type="evidence" value="ECO:0007669"/>
    <property type="project" value="TreeGrafter"/>
</dbReference>
<feature type="compositionally biased region" description="Polar residues" evidence="10">
    <location>
        <begin position="78"/>
        <end position="93"/>
    </location>
</feature>
<keyword evidence="5" id="KW-0009">Actin-binding</keyword>
<dbReference type="GO" id="GO:0030175">
    <property type="term" value="C:filopodium"/>
    <property type="evidence" value="ECO:0007669"/>
    <property type="project" value="TreeGrafter"/>
</dbReference>
<feature type="compositionally biased region" description="Polar residues" evidence="10">
    <location>
        <begin position="186"/>
        <end position="195"/>
    </location>
</feature>
<protein>
    <recommendedName>
        <fullName evidence="8">Ermin</fullName>
    </recommendedName>
    <alternativeName>
        <fullName evidence="9">Juxtanodin</fullName>
    </alternativeName>
</protein>
<sequence length="241" mass="26691">MTDEVSVASSSLECNGRTPPENVPEQVVDVIDGLSKPAGVVPVGQEEKCVLPEENQETATSKEICSTHEKETDEKSQESTNGEVPSETETGPQKISEKECEVATKEEPQLEKHLEEIDHSINVLKERELQEPENNNVIHPAKTEEEREVDEASEDTPTVGSENGNEEESCFYDQESDAEETPPNSPTSGSLSGSPKGQPILGLKPEISKHNYSKYDTVSYRKIRKGNTKQRIDEFESMMTL</sequence>
<evidence type="ECO:0000256" key="3">
    <source>
        <dbReference type="ARBA" id="ARBA00022490"/>
    </source>
</evidence>
<keyword evidence="6" id="KW-0206">Cytoskeleton</keyword>
<comment type="subcellular location">
    <subcellularLocation>
        <location evidence="1">Cytoplasm</location>
        <location evidence="1">Cytoskeleton</location>
    </subcellularLocation>
</comment>
<evidence type="ECO:0000256" key="1">
    <source>
        <dbReference type="ARBA" id="ARBA00004245"/>
    </source>
</evidence>
<dbReference type="PANTHER" id="PTHR47137">
    <property type="entry name" value="ERMIN"/>
    <property type="match status" value="1"/>
</dbReference>
<evidence type="ECO:0000256" key="2">
    <source>
        <dbReference type="ARBA" id="ARBA00011216"/>
    </source>
</evidence>
<evidence type="ECO:0000256" key="6">
    <source>
        <dbReference type="ARBA" id="ARBA00023212"/>
    </source>
</evidence>
<keyword evidence="4" id="KW-0597">Phosphoprotein</keyword>
<keyword evidence="3" id="KW-0963">Cytoplasm</keyword>
<evidence type="ECO:0000256" key="5">
    <source>
        <dbReference type="ARBA" id="ARBA00023203"/>
    </source>
</evidence>
<dbReference type="GO" id="GO:0005856">
    <property type="term" value="C:cytoskeleton"/>
    <property type="evidence" value="ECO:0007669"/>
    <property type="project" value="UniProtKB-SubCell"/>
</dbReference>
<feature type="compositionally biased region" description="Basic and acidic residues" evidence="10">
    <location>
        <begin position="95"/>
        <end position="130"/>
    </location>
</feature>
<organism evidence="11 12">
    <name type="scientific">Pleurodeles waltl</name>
    <name type="common">Iberian ribbed newt</name>
    <dbReference type="NCBI Taxonomy" id="8319"/>
    <lineage>
        <taxon>Eukaryota</taxon>
        <taxon>Metazoa</taxon>
        <taxon>Chordata</taxon>
        <taxon>Craniata</taxon>
        <taxon>Vertebrata</taxon>
        <taxon>Euteleostomi</taxon>
        <taxon>Amphibia</taxon>
        <taxon>Batrachia</taxon>
        <taxon>Caudata</taxon>
        <taxon>Salamandroidea</taxon>
        <taxon>Salamandridae</taxon>
        <taxon>Pleurodelinae</taxon>
        <taxon>Pleurodeles</taxon>
    </lineage>
</organism>
<evidence type="ECO:0000256" key="9">
    <source>
        <dbReference type="ARBA" id="ARBA00031224"/>
    </source>
</evidence>
<feature type="compositionally biased region" description="Basic and acidic residues" evidence="10">
    <location>
        <begin position="65"/>
        <end position="77"/>
    </location>
</feature>
<feature type="compositionally biased region" description="Acidic residues" evidence="10">
    <location>
        <begin position="164"/>
        <end position="180"/>
    </location>
</feature>
<dbReference type="GO" id="GO:0070062">
    <property type="term" value="C:extracellular exosome"/>
    <property type="evidence" value="ECO:0007669"/>
    <property type="project" value="TreeGrafter"/>
</dbReference>
<feature type="region of interest" description="Disordered" evidence="10">
    <location>
        <begin position="1"/>
        <end position="24"/>
    </location>
</feature>
<dbReference type="InterPro" id="IPR045346">
    <property type="entry name" value="Ermin"/>
</dbReference>
<gene>
    <name evidence="11" type="ORF">NDU88_005448</name>
</gene>
<comment type="subunit">
    <text evidence="2">Binds actin.</text>
</comment>
<dbReference type="GO" id="GO:0043025">
    <property type="term" value="C:neuronal cell body"/>
    <property type="evidence" value="ECO:0007669"/>
    <property type="project" value="TreeGrafter"/>
</dbReference>
<feature type="region of interest" description="Disordered" evidence="10">
    <location>
        <begin position="49"/>
        <end position="208"/>
    </location>
</feature>
<comment type="caution">
    <text evidence="11">The sequence shown here is derived from an EMBL/GenBank/DDBJ whole genome shotgun (WGS) entry which is preliminary data.</text>
</comment>
<dbReference type="GO" id="GO:0008360">
    <property type="term" value="P:regulation of cell shape"/>
    <property type="evidence" value="ECO:0007669"/>
    <property type="project" value="InterPro"/>
</dbReference>
<dbReference type="GO" id="GO:0005938">
    <property type="term" value="C:cell cortex"/>
    <property type="evidence" value="ECO:0007669"/>
    <property type="project" value="TreeGrafter"/>
</dbReference>
<dbReference type="GO" id="GO:0033270">
    <property type="term" value="C:paranode region of axon"/>
    <property type="evidence" value="ECO:0007669"/>
    <property type="project" value="TreeGrafter"/>
</dbReference>
<dbReference type="InterPro" id="IPR008954">
    <property type="entry name" value="Moesin_tail_sf"/>
</dbReference>
<dbReference type="EMBL" id="JANPWB010000005">
    <property type="protein sequence ID" value="KAJ1188690.1"/>
    <property type="molecule type" value="Genomic_DNA"/>
</dbReference>
<evidence type="ECO:0000313" key="12">
    <source>
        <dbReference type="Proteomes" id="UP001066276"/>
    </source>
</evidence>
<evidence type="ECO:0000256" key="10">
    <source>
        <dbReference type="SAM" id="MobiDB-lite"/>
    </source>
</evidence>
<comment type="function">
    <text evidence="7">Plays a role in cytoskeletal rearrangements during the late wrapping and/or compaction phases of myelinogenesis as well as in maintenance and stability of myelin sheath in the adult. May play an important role in late-stage oligodendroglia maturation, myelin/Ranvier node formation during CNS development, and in the maintenance and plasticity of related structures in the mature CNS.</text>
</comment>
<dbReference type="SUPFAM" id="SSF48678">
    <property type="entry name" value="Moesin tail domain"/>
    <property type="match status" value="1"/>
</dbReference>
<dbReference type="Proteomes" id="UP001066276">
    <property type="component" value="Chromosome 3_1"/>
</dbReference>
<accession>A0AAV7UI45</accession>
<evidence type="ECO:0000256" key="4">
    <source>
        <dbReference type="ARBA" id="ARBA00022553"/>
    </source>
</evidence>
<dbReference type="PANTHER" id="PTHR47137:SF1">
    <property type="entry name" value="ERMIN"/>
    <property type="match status" value="1"/>
</dbReference>
<dbReference type="GO" id="GO:0033269">
    <property type="term" value="C:internode region of axon"/>
    <property type="evidence" value="ECO:0007669"/>
    <property type="project" value="TreeGrafter"/>
</dbReference>
<proteinExistence type="predicted"/>
<dbReference type="GO" id="GO:0051015">
    <property type="term" value="F:actin filament binding"/>
    <property type="evidence" value="ECO:0007669"/>
    <property type="project" value="InterPro"/>
</dbReference>
<name>A0AAV7UI45_PLEWA</name>
<dbReference type="GO" id="GO:0001763">
    <property type="term" value="P:morphogenesis of a branching structure"/>
    <property type="evidence" value="ECO:0007669"/>
    <property type="project" value="TreeGrafter"/>
</dbReference>
<dbReference type="Pfam" id="PF20491">
    <property type="entry name" value="Ermin"/>
    <property type="match status" value="1"/>
</dbReference>
<reference evidence="11" key="1">
    <citation type="journal article" date="2022" name="bioRxiv">
        <title>Sequencing and chromosome-scale assembly of the giantPleurodeles waltlgenome.</title>
        <authorList>
            <person name="Brown T."/>
            <person name="Elewa A."/>
            <person name="Iarovenko S."/>
            <person name="Subramanian E."/>
            <person name="Araus A.J."/>
            <person name="Petzold A."/>
            <person name="Susuki M."/>
            <person name="Suzuki K.-i.T."/>
            <person name="Hayashi T."/>
            <person name="Toyoda A."/>
            <person name="Oliveira C."/>
            <person name="Osipova E."/>
            <person name="Leigh N.D."/>
            <person name="Simon A."/>
            <person name="Yun M.H."/>
        </authorList>
    </citation>
    <scope>NUCLEOTIDE SEQUENCE</scope>
    <source>
        <strain evidence="11">20211129_DDA</strain>
        <tissue evidence="11">Liver</tissue>
    </source>
</reference>
<dbReference type="Gene3D" id="6.10.360.10">
    <property type="match status" value="1"/>
</dbReference>